<organism evidence="1 2">
    <name type="scientific">Armillaria gallica</name>
    <name type="common">Bulbous honey fungus</name>
    <name type="synonym">Armillaria bulbosa</name>
    <dbReference type="NCBI Taxonomy" id="47427"/>
    <lineage>
        <taxon>Eukaryota</taxon>
        <taxon>Fungi</taxon>
        <taxon>Dikarya</taxon>
        <taxon>Basidiomycota</taxon>
        <taxon>Agaricomycotina</taxon>
        <taxon>Agaricomycetes</taxon>
        <taxon>Agaricomycetidae</taxon>
        <taxon>Agaricales</taxon>
        <taxon>Marasmiineae</taxon>
        <taxon>Physalacriaceae</taxon>
        <taxon>Armillaria</taxon>
    </lineage>
</organism>
<proteinExistence type="predicted"/>
<protein>
    <submittedName>
        <fullName evidence="1">Uncharacterized protein</fullName>
    </submittedName>
</protein>
<dbReference type="InParanoid" id="A0A2H3CQC5"/>
<sequence>MLLPPTDNREYAELKARADRIVTQYKLPPAFGANRSGGPWQNGDNQDESVIGLFPPDSKFIVNVGGKKHIYPLHKFVHRWTCSCASLPSAAPVDCTFRSTLLNEGKALYEYFYTRDSALVLGALLDVTGIPESAMTNPIAFGRRWSMLISFMMETTSPEKLELTGCKIMLFAEQISFVAIRGDTLWDAVSLAWCLLRCTYPAGRYHIPDDWRNLSNAAWSQAHELYGKSYDV</sequence>
<gene>
    <name evidence="1" type="ORF">ARMGADRAFT_1092039</name>
</gene>
<evidence type="ECO:0000313" key="2">
    <source>
        <dbReference type="Proteomes" id="UP000217790"/>
    </source>
</evidence>
<dbReference type="OrthoDB" id="10306579at2759"/>
<dbReference type="OMA" id="HELYGKS"/>
<keyword evidence="2" id="KW-1185">Reference proteome</keyword>
<dbReference type="AlphaFoldDB" id="A0A2H3CQC5"/>
<dbReference type="EMBL" id="KZ293742">
    <property type="protein sequence ID" value="PBK80628.1"/>
    <property type="molecule type" value="Genomic_DNA"/>
</dbReference>
<evidence type="ECO:0000313" key="1">
    <source>
        <dbReference type="EMBL" id="PBK80628.1"/>
    </source>
</evidence>
<name>A0A2H3CQC5_ARMGA</name>
<dbReference type="Proteomes" id="UP000217790">
    <property type="component" value="Unassembled WGS sequence"/>
</dbReference>
<reference evidence="2" key="1">
    <citation type="journal article" date="2017" name="Nat. Ecol. Evol.">
        <title>Genome expansion and lineage-specific genetic innovations in the forest pathogenic fungi Armillaria.</title>
        <authorList>
            <person name="Sipos G."/>
            <person name="Prasanna A.N."/>
            <person name="Walter M.C."/>
            <person name="O'Connor E."/>
            <person name="Balint B."/>
            <person name="Krizsan K."/>
            <person name="Kiss B."/>
            <person name="Hess J."/>
            <person name="Varga T."/>
            <person name="Slot J."/>
            <person name="Riley R."/>
            <person name="Boka B."/>
            <person name="Rigling D."/>
            <person name="Barry K."/>
            <person name="Lee J."/>
            <person name="Mihaltcheva S."/>
            <person name="LaButti K."/>
            <person name="Lipzen A."/>
            <person name="Waldron R."/>
            <person name="Moloney N.M."/>
            <person name="Sperisen C."/>
            <person name="Kredics L."/>
            <person name="Vagvoelgyi C."/>
            <person name="Patrignani A."/>
            <person name="Fitzpatrick D."/>
            <person name="Nagy I."/>
            <person name="Doyle S."/>
            <person name="Anderson J.B."/>
            <person name="Grigoriev I.V."/>
            <person name="Gueldener U."/>
            <person name="Muensterkoetter M."/>
            <person name="Nagy L.G."/>
        </authorList>
    </citation>
    <scope>NUCLEOTIDE SEQUENCE [LARGE SCALE GENOMIC DNA]</scope>
    <source>
        <strain evidence="2">Ar21-2</strain>
    </source>
</reference>
<accession>A0A2H3CQC5</accession>